<dbReference type="AlphaFoldDB" id="A0A2M8DS23"/>
<name>A0A2M8DS23_9BACT</name>
<reference evidence="2" key="1">
    <citation type="submission" date="2017-09" db="EMBL/GenBank/DDBJ databases">
        <title>Depth-based differentiation of microbial function through sediment-hosted aquifers and enrichment of novel symbionts in the deep terrestrial subsurface.</title>
        <authorList>
            <person name="Probst A.J."/>
            <person name="Ladd B."/>
            <person name="Jarett J.K."/>
            <person name="Geller-Mcgrath D.E."/>
            <person name="Sieber C.M.K."/>
            <person name="Emerson J.B."/>
            <person name="Anantharaman K."/>
            <person name="Thomas B.C."/>
            <person name="Malmstrom R."/>
            <person name="Stieglmeier M."/>
            <person name="Klingl A."/>
            <person name="Woyke T."/>
            <person name="Ryan C.M."/>
            <person name="Banfield J.F."/>
        </authorList>
    </citation>
    <scope>NUCLEOTIDE SEQUENCE [LARGE SCALE GENOMIC DNA]</scope>
</reference>
<dbReference type="PANTHER" id="PTHR33392:SF6">
    <property type="entry name" value="POLYISOPRENYL-TEICHOIC ACID--PEPTIDOGLYCAN TEICHOIC ACID TRANSFERASE TAGU"/>
    <property type="match status" value="1"/>
</dbReference>
<dbReference type="Gene3D" id="3.30.420.590">
    <property type="match status" value="1"/>
</dbReference>
<evidence type="ECO:0008006" key="3">
    <source>
        <dbReference type="Google" id="ProtNLM"/>
    </source>
</evidence>
<proteinExistence type="predicted"/>
<sequence length="396" mass="44942">MKKKVIIISVAIVLCLCIWLLAEGVFRYQANASTRAFLKSQDETIENILFARRLNISEEKLIDPFGEDGVIQILFIGLDTRVGQEVGHCDAIQLISIDTKGEGSINITAVPRGTYSPLPPGKDLQPSDYYISNACGLGGLEYGIQQIEKILGVKPDYLMVVGFSETMGILRYLNLPTTGTLQWLRNRHGYAIGELQRAHNHSTFIKQMLIKFVPTEQTKLNTALQYLVYNLIKTDLSFVQAQKIIDTISAMDIANHPEKIQLSIRPFHLVEDIAYDAENISKYLEETLGPITKLLSEDDYSDITGEKVQSSLLSVIGKNKDNPDFIIWAYQNNLWLQIENDEQRLIVQFDLLKDYLPLLQSSSERRLILEDYILEMENRGEPTWQAKGKDLLMLEI</sequence>
<evidence type="ECO:0000313" key="2">
    <source>
        <dbReference type="Proteomes" id="UP000230136"/>
    </source>
</evidence>
<comment type="caution">
    <text evidence="1">The sequence shown here is derived from an EMBL/GenBank/DDBJ whole genome shotgun (WGS) entry which is preliminary data.</text>
</comment>
<dbReference type="PANTHER" id="PTHR33392">
    <property type="entry name" value="POLYISOPRENYL-TEICHOIC ACID--PEPTIDOGLYCAN TEICHOIC ACID TRANSFERASE TAGU"/>
    <property type="match status" value="1"/>
</dbReference>
<evidence type="ECO:0000313" key="1">
    <source>
        <dbReference type="EMBL" id="PJC02138.1"/>
    </source>
</evidence>
<dbReference type="InterPro" id="IPR050922">
    <property type="entry name" value="LytR/CpsA/Psr_CW_biosynth"/>
</dbReference>
<dbReference type="Gene3D" id="3.40.630.190">
    <property type="entry name" value="LCP protein"/>
    <property type="match status" value="1"/>
</dbReference>
<protein>
    <recommendedName>
        <fullName evidence="3">Cell envelope-related transcriptional attenuator domain-containing protein</fullName>
    </recommendedName>
</protein>
<organism evidence="1 2">
    <name type="scientific">Candidatus Komeilibacteria bacterium CG_4_9_14_0_8_um_filter_36_9</name>
    <dbReference type="NCBI Taxonomy" id="1974473"/>
    <lineage>
        <taxon>Bacteria</taxon>
        <taxon>Candidatus Komeiliibacteriota</taxon>
    </lineage>
</organism>
<accession>A0A2M8DS23</accession>
<gene>
    <name evidence="1" type="ORF">CO073_01040</name>
</gene>
<dbReference type="EMBL" id="PFSY01000048">
    <property type="protein sequence ID" value="PJC02138.1"/>
    <property type="molecule type" value="Genomic_DNA"/>
</dbReference>
<dbReference type="Proteomes" id="UP000230136">
    <property type="component" value="Unassembled WGS sequence"/>
</dbReference>